<dbReference type="InterPro" id="IPR002347">
    <property type="entry name" value="SDR_fam"/>
</dbReference>
<evidence type="ECO:0000313" key="3">
    <source>
        <dbReference type="Proteomes" id="UP000198688"/>
    </source>
</evidence>
<dbReference type="Gene3D" id="3.40.50.720">
    <property type="entry name" value="NAD(P)-binding Rossmann-like Domain"/>
    <property type="match status" value="1"/>
</dbReference>
<evidence type="ECO:0000313" key="2">
    <source>
        <dbReference type="EMBL" id="SDS69882.1"/>
    </source>
</evidence>
<dbReference type="GO" id="GO:0016491">
    <property type="term" value="F:oxidoreductase activity"/>
    <property type="evidence" value="ECO:0007669"/>
    <property type="project" value="UniProtKB-KW"/>
</dbReference>
<protein>
    <submittedName>
        <fullName evidence="2">Short chain dehydrogenase</fullName>
    </submittedName>
</protein>
<gene>
    <name evidence="2" type="ORF">SAMN04489716_1392</name>
</gene>
<dbReference type="RefSeq" id="WP_157751350.1">
    <property type="nucleotide sequence ID" value="NZ_BOMJ01000021.1"/>
</dbReference>
<dbReference type="STRING" id="113562.SAMN04489716_1392"/>
<dbReference type="InterPro" id="IPR036291">
    <property type="entry name" value="NAD(P)-bd_dom_sf"/>
</dbReference>
<organism evidence="2 3">
    <name type="scientific">Actinoplanes derwentensis</name>
    <dbReference type="NCBI Taxonomy" id="113562"/>
    <lineage>
        <taxon>Bacteria</taxon>
        <taxon>Bacillati</taxon>
        <taxon>Actinomycetota</taxon>
        <taxon>Actinomycetes</taxon>
        <taxon>Micromonosporales</taxon>
        <taxon>Micromonosporaceae</taxon>
        <taxon>Actinoplanes</taxon>
    </lineage>
</organism>
<dbReference type="AlphaFoldDB" id="A0A1H1UBL2"/>
<name>A0A1H1UBL2_9ACTN</name>
<dbReference type="EMBL" id="LT629758">
    <property type="protein sequence ID" value="SDS69882.1"/>
    <property type="molecule type" value="Genomic_DNA"/>
</dbReference>
<dbReference type="Pfam" id="PF00106">
    <property type="entry name" value="adh_short"/>
    <property type="match status" value="1"/>
</dbReference>
<reference evidence="2 3" key="1">
    <citation type="submission" date="2016-10" db="EMBL/GenBank/DDBJ databases">
        <authorList>
            <person name="de Groot N.N."/>
        </authorList>
    </citation>
    <scope>NUCLEOTIDE SEQUENCE [LARGE SCALE GENOMIC DNA]</scope>
    <source>
        <strain evidence="2 3">DSM 43941</strain>
    </source>
</reference>
<dbReference type="OrthoDB" id="2860165at2"/>
<proteinExistence type="predicted"/>
<dbReference type="InterPro" id="IPR052228">
    <property type="entry name" value="Sec_Metab_Biosynth_Oxidored"/>
</dbReference>
<dbReference type="Proteomes" id="UP000198688">
    <property type="component" value="Chromosome I"/>
</dbReference>
<dbReference type="PANTHER" id="PTHR47534">
    <property type="entry name" value="YALI0E05731P"/>
    <property type="match status" value="1"/>
</dbReference>
<sequence>MKTIVISGGTDGIGRALAIQQIKAGNTVVVIGRSPAKAQALTDEAARLGAADRLHLFTADLSLVADNRRVIEEIGTRFDRVDALVLCAAFLRMDRVETSEGIEHWFALFYLSRYLLSHGLAPLMTDAPAPVVVNLAVIGAGAKAMNWDDLMFTRNASWTKAWAQARRANELLGIDFTENVSAGRIRYAFVNPEFVKSSFAGKFSAPVRFLVKLAGVLAKPVEKGILPVVALIESPPQELLSSFRGAKRVPLEVSAADREDAERMRRETKSLLND</sequence>
<evidence type="ECO:0000256" key="1">
    <source>
        <dbReference type="ARBA" id="ARBA00023002"/>
    </source>
</evidence>
<keyword evidence="1" id="KW-0560">Oxidoreductase</keyword>
<keyword evidence="3" id="KW-1185">Reference proteome</keyword>
<accession>A0A1H1UBL2</accession>
<dbReference type="PANTHER" id="PTHR47534:SF3">
    <property type="entry name" value="ALCOHOL DEHYDROGENASE-LIKE C-TERMINAL DOMAIN-CONTAINING PROTEIN"/>
    <property type="match status" value="1"/>
</dbReference>
<dbReference type="SUPFAM" id="SSF51735">
    <property type="entry name" value="NAD(P)-binding Rossmann-fold domains"/>
    <property type="match status" value="1"/>
</dbReference>